<keyword evidence="8" id="KW-1185">Reference proteome</keyword>
<dbReference type="Pfam" id="PF03343">
    <property type="entry name" value="SART-1"/>
    <property type="match status" value="2"/>
</dbReference>
<evidence type="ECO:0000256" key="4">
    <source>
        <dbReference type="ARBA" id="ARBA00023187"/>
    </source>
</evidence>
<gene>
    <name evidence="7" type="ORF">BEWA_009560</name>
</gene>
<feature type="region of interest" description="Disordered" evidence="6">
    <location>
        <begin position="122"/>
        <end position="141"/>
    </location>
</feature>
<dbReference type="GO" id="GO:0000481">
    <property type="term" value="P:maturation of 5S rRNA"/>
    <property type="evidence" value="ECO:0007669"/>
    <property type="project" value="TreeGrafter"/>
</dbReference>
<dbReference type="VEuPathDB" id="PiroplasmaDB:BEWA_009560"/>
<reference evidence="7 8" key="1">
    <citation type="journal article" date="2012" name="BMC Genomics">
        <title>Comparative genomic analysis and phylogenetic position of Theileria equi.</title>
        <authorList>
            <person name="Kappmeyer L.S."/>
            <person name="Thiagarajan M."/>
            <person name="Herndon D.R."/>
            <person name="Ramsay J.D."/>
            <person name="Caler E."/>
            <person name="Djikeng A."/>
            <person name="Gillespie J.J."/>
            <person name="Lau A.O."/>
            <person name="Roalson E.H."/>
            <person name="Silva J.C."/>
            <person name="Silva M.G."/>
            <person name="Suarez C.E."/>
            <person name="Ueti M.W."/>
            <person name="Nene V.M."/>
            <person name="Mealey R.H."/>
            <person name="Knowles D.P."/>
            <person name="Brayton K.A."/>
        </authorList>
    </citation>
    <scope>NUCLEOTIDE SEQUENCE [LARGE SCALE GENOMIC DNA]</scope>
    <source>
        <strain evidence="7 8">WA</strain>
    </source>
</reference>
<evidence type="ECO:0000256" key="2">
    <source>
        <dbReference type="ARBA" id="ARBA00006076"/>
    </source>
</evidence>
<comment type="similarity">
    <text evidence="2">Belongs to the SNU66/SART1 family.</text>
</comment>
<feature type="compositionally biased region" description="Basic and acidic residues" evidence="6">
    <location>
        <begin position="130"/>
        <end position="141"/>
    </location>
</feature>
<keyword evidence="4" id="KW-0508">mRNA splicing</keyword>
<dbReference type="InterPro" id="IPR045347">
    <property type="entry name" value="HIND"/>
</dbReference>
<evidence type="ECO:0000313" key="7">
    <source>
        <dbReference type="EMBL" id="AFZ81542.1"/>
    </source>
</evidence>
<comment type="subcellular location">
    <subcellularLocation>
        <location evidence="1">Nucleus</location>
    </subcellularLocation>
</comment>
<dbReference type="OrthoDB" id="5583at2759"/>
<dbReference type="PANTHER" id="PTHR14152:SF5">
    <property type="entry name" value="U4_U6.U5 TRI-SNRNP-ASSOCIATED PROTEIN 1"/>
    <property type="match status" value="1"/>
</dbReference>
<dbReference type="Pfam" id="PF19252">
    <property type="entry name" value="HIND"/>
    <property type="match status" value="1"/>
</dbReference>
<evidence type="ECO:0000256" key="3">
    <source>
        <dbReference type="ARBA" id="ARBA00022664"/>
    </source>
</evidence>
<dbReference type="STRING" id="1537102.L0B103"/>
<keyword evidence="5" id="KW-0539">Nucleus</keyword>
<proteinExistence type="inferred from homology"/>
<dbReference type="RefSeq" id="XP_004831208.1">
    <property type="nucleotide sequence ID" value="XM_004831151.1"/>
</dbReference>
<evidence type="ECO:0000256" key="6">
    <source>
        <dbReference type="SAM" id="MobiDB-lite"/>
    </source>
</evidence>
<dbReference type="KEGG" id="beq:BEWA_009560"/>
<dbReference type="Proteomes" id="UP000031512">
    <property type="component" value="Chromosome 3"/>
</dbReference>
<dbReference type="AlphaFoldDB" id="L0B103"/>
<dbReference type="eggNOG" id="KOG2217">
    <property type="taxonomic scope" value="Eukaryota"/>
</dbReference>
<evidence type="ECO:0000256" key="5">
    <source>
        <dbReference type="ARBA" id="ARBA00023242"/>
    </source>
</evidence>
<name>L0B103_THEEQ</name>
<organism evidence="7 8">
    <name type="scientific">Theileria equi strain WA</name>
    <dbReference type="NCBI Taxonomy" id="1537102"/>
    <lineage>
        <taxon>Eukaryota</taxon>
        <taxon>Sar</taxon>
        <taxon>Alveolata</taxon>
        <taxon>Apicomplexa</taxon>
        <taxon>Aconoidasida</taxon>
        <taxon>Piroplasmida</taxon>
        <taxon>Theileriidae</taxon>
        <taxon>Theileria</taxon>
    </lineage>
</organism>
<protein>
    <recommendedName>
        <fullName evidence="9">SART-1 family protein</fullName>
    </recommendedName>
</protein>
<keyword evidence="3" id="KW-0507">mRNA processing</keyword>
<dbReference type="InterPro" id="IPR005011">
    <property type="entry name" value="SNU66/SART1"/>
</dbReference>
<dbReference type="EMBL" id="CP001670">
    <property type="protein sequence ID" value="AFZ81542.1"/>
    <property type="molecule type" value="Genomic_DNA"/>
</dbReference>
<dbReference type="GO" id="GO:0046540">
    <property type="term" value="C:U4/U6 x U5 tri-snRNP complex"/>
    <property type="evidence" value="ECO:0007669"/>
    <property type="project" value="InterPro"/>
</dbReference>
<evidence type="ECO:0000256" key="1">
    <source>
        <dbReference type="ARBA" id="ARBA00004123"/>
    </source>
</evidence>
<dbReference type="PANTHER" id="PTHR14152">
    <property type="entry name" value="SQUAMOUS CELL CARCINOMA ANTIGEN RECOGNISED BY CYTOTOXIC T LYMPHOCYTES"/>
    <property type="match status" value="1"/>
</dbReference>
<dbReference type="GeneID" id="15806443"/>
<evidence type="ECO:0008006" key="9">
    <source>
        <dbReference type="Google" id="ProtNLM"/>
    </source>
</evidence>
<accession>L0B103</accession>
<evidence type="ECO:0000313" key="8">
    <source>
        <dbReference type="Proteomes" id="UP000031512"/>
    </source>
</evidence>
<dbReference type="GO" id="GO:0045292">
    <property type="term" value="P:mRNA cis splicing, via spliceosome"/>
    <property type="evidence" value="ECO:0007669"/>
    <property type="project" value="TreeGrafter"/>
</dbReference>
<sequence>MALEADGSASCSIEETNEIRRKLGLKPLLLEDPEKPLKKAEKQETETILERLDLIKRRRIRDSLVTGDSIAESIKKGQQIISKKQHRDENYEEIDPLNLTAWANKMSSINASRINHLENTVTYSDDEEDNKDKLPSEKEDDVTQPKIKILHKVDELDLLTDQEITLTLKDIGVLEAESAGIADIDFLENSKIAELKKQGEKVNKSSDYIPYEDDGNLDDSAPNFLNHYDDVIKDRQGLKLSSLASDNNGFFVSIDDLVASTIEIGGNEREKHDLLNYTSFKNIDRKKKLIKNRQKPINWNRIFTREEHSKDDGVEFVAPKKIKKNIQPGTEFDDTEDCNRLYNQLSCHIRRSVKSDRIPLSPDKASLIDIKPEDSGFEITSTSEFCKSVKTPLEKVEENEASSKWKSTISYETGTSKDGSEKDLSFISEKPMGNGLADALSYIKDRGDFVSKNNEYEKDIVNLTKLDSYGRTMTPKEEFRQLSWVFHGKGPGMNKRDRKIRRMERERLARENPIEGLPTMKALLAHQSNQETTHLILTGNNVS</sequence>